<proteinExistence type="predicted"/>
<accession>A0ABM9EIW1</accession>
<evidence type="ECO:0000313" key="1">
    <source>
        <dbReference type="EMBL" id="CAH2409337.1"/>
    </source>
</evidence>
<organism evidence="1 2">
    <name type="scientific">Mesorhizobium escarrei</name>
    <dbReference type="NCBI Taxonomy" id="666018"/>
    <lineage>
        <taxon>Bacteria</taxon>
        <taxon>Pseudomonadati</taxon>
        <taxon>Pseudomonadota</taxon>
        <taxon>Alphaproteobacteria</taxon>
        <taxon>Hyphomicrobiales</taxon>
        <taxon>Phyllobacteriaceae</taxon>
        <taxon>Mesorhizobium</taxon>
    </lineage>
</organism>
<keyword evidence="2" id="KW-1185">Reference proteome</keyword>
<sequence>MVHSQGYGARSQVALGRGYRPSQRRATHIRLLASFLGGSYQFFSSWYFRTVGVQPVLGTKARTSTINETIDGSVFDGWRSPRTSWSGRNASSIRAQ</sequence>
<comment type="caution">
    <text evidence="1">The sequence shown here is derived from an EMBL/GenBank/DDBJ whole genome shotgun (WGS) entry which is preliminary data.</text>
</comment>
<evidence type="ECO:0000313" key="2">
    <source>
        <dbReference type="Proteomes" id="UP001153050"/>
    </source>
</evidence>
<protein>
    <submittedName>
        <fullName evidence="1">Uncharacterized protein</fullName>
    </submittedName>
</protein>
<gene>
    <name evidence="1" type="ORF">MES5069_800016</name>
</gene>
<name>A0ABM9EIW1_9HYPH</name>
<dbReference type="Proteomes" id="UP001153050">
    <property type="component" value="Unassembled WGS sequence"/>
</dbReference>
<reference evidence="1 2" key="1">
    <citation type="submission" date="2022-03" db="EMBL/GenBank/DDBJ databases">
        <authorList>
            <person name="Brunel B."/>
        </authorList>
    </citation>
    <scope>NUCLEOTIDE SEQUENCE [LARGE SCALE GENOMIC DNA]</scope>
    <source>
        <strain evidence="1">STM5069sample</strain>
    </source>
</reference>
<dbReference type="EMBL" id="CAKXZT010000180">
    <property type="protein sequence ID" value="CAH2409337.1"/>
    <property type="molecule type" value="Genomic_DNA"/>
</dbReference>